<sequence>MEGENEVDAVALFIKNFKPSNDLVKPDEETLKKISESVLPEEYITLVKEYGFGNYGNGIIKVINPFEYADNLYTWLGQKDSNKLPIMMNAFGDLFYYRIFEDGEEDICSLEIHYKDINVCGIDFEDFVEEYLLDEDTQKCVLRKELFTEALERDGELKLNEIFLFVPALAIGGGENIKYIKKGDAITHQNVLFQLQ</sequence>
<proteinExistence type="evidence at transcript level"/>
<dbReference type="InterPro" id="IPR015002">
    <property type="entry name" value="T6SS_Tdi1_C"/>
</dbReference>
<dbReference type="EMBL" id="MH043641">
    <property type="protein sequence ID" value="AWI66795.1"/>
    <property type="molecule type" value="mRNA"/>
</dbReference>
<evidence type="ECO:0008006" key="4">
    <source>
        <dbReference type="Google" id="ProtNLM"/>
    </source>
</evidence>
<organism evidence="3">
    <name type="scientific">Piromyces sp</name>
    <dbReference type="NCBI Taxonomy" id="45796"/>
    <lineage>
        <taxon>Eukaryota</taxon>
        <taxon>Fungi</taxon>
        <taxon>Fungi incertae sedis</taxon>
        <taxon>Chytridiomycota</taxon>
        <taxon>Chytridiomycota incertae sedis</taxon>
        <taxon>Neocallimastigomycetes</taxon>
        <taxon>Neocallimastigales</taxon>
        <taxon>Neocallimastigaceae</taxon>
        <taxon>Piromyces</taxon>
    </lineage>
</organism>
<evidence type="ECO:0000259" key="2">
    <source>
        <dbReference type="Pfam" id="PF08906"/>
    </source>
</evidence>
<feature type="domain" description="GAD-related" evidence="1">
    <location>
        <begin position="12"/>
        <end position="97"/>
    </location>
</feature>
<protein>
    <recommendedName>
        <fullName evidence="4">Knr4/Smi1-like domain-containing protein</fullName>
    </recommendedName>
</protein>
<reference evidence="3" key="1">
    <citation type="submission" date="2018-03" db="EMBL/GenBank/DDBJ databases">
        <title>Horizontal gene transfer is an indispensable driver in forging the evolution of the Neocallimastigomycota as a distinct gut-dwelling fungal lineage.</title>
        <authorList>
            <person name="Murphy C.L."/>
            <person name="Youssef N.H."/>
            <person name="Elshahed M.S."/>
        </authorList>
    </citation>
    <scope>NUCLEOTIDE SEQUENCE</scope>
    <source>
        <strain evidence="3">A2</strain>
    </source>
</reference>
<dbReference type="InterPro" id="IPR037883">
    <property type="entry name" value="Knr4/Smi1-like_sf"/>
</dbReference>
<dbReference type="InterPro" id="IPR014983">
    <property type="entry name" value="GAD-rel"/>
</dbReference>
<evidence type="ECO:0000313" key="3">
    <source>
        <dbReference type="EMBL" id="AWI66795.1"/>
    </source>
</evidence>
<dbReference type="AlphaFoldDB" id="A0A2S1TYS4"/>
<dbReference type="Pfam" id="PF08906">
    <property type="entry name" value="T6SS_Tdi1_C"/>
    <property type="match status" value="1"/>
</dbReference>
<name>A0A2S1TYS4_PIRSP</name>
<accession>A0A2S1TYS4</accession>
<dbReference type="Pfam" id="PF08887">
    <property type="entry name" value="GAD-like"/>
    <property type="match status" value="1"/>
</dbReference>
<dbReference type="SUPFAM" id="SSF160631">
    <property type="entry name" value="SMI1/KNR4-like"/>
    <property type="match status" value="1"/>
</dbReference>
<feature type="domain" description="T6SS immunity protein Tdi1 C-terminal" evidence="2">
    <location>
        <begin position="130"/>
        <end position="195"/>
    </location>
</feature>
<evidence type="ECO:0000259" key="1">
    <source>
        <dbReference type="Pfam" id="PF08887"/>
    </source>
</evidence>